<dbReference type="Proteomes" id="UP000178197">
    <property type="component" value="Unassembled WGS sequence"/>
</dbReference>
<evidence type="ECO:0000313" key="1">
    <source>
        <dbReference type="EMBL" id="OGN13067.1"/>
    </source>
</evidence>
<accession>A0A1F8FIY4</accession>
<reference evidence="1 2" key="1">
    <citation type="journal article" date="2016" name="Nat. Commun.">
        <title>Thousands of microbial genomes shed light on interconnected biogeochemical processes in an aquifer system.</title>
        <authorList>
            <person name="Anantharaman K."/>
            <person name="Brown C.T."/>
            <person name="Hug L.A."/>
            <person name="Sharon I."/>
            <person name="Castelle C.J."/>
            <person name="Probst A.J."/>
            <person name="Thomas B.C."/>
            <person name="Singh A."/>
            <person name="Wilkins M.J."/>
            <person name="Karaoz U."/>
            <person name="Brodie E.L."/>
            <person name="Williams K.H."/>
            <person name="Hubbard S.S."/>
            <person name="Banfield J.F."/>
        </authorList>
    </citation>
    <scope>NUCLEOTIDE SEQUENCE [LARGE SCALE GENOMIC DNA]</scope>
</reference>
<protein>
    <submittedName>
        <fullName evidence="1">Uncharacterized protein</fullName>
    </submittedName>
</protein>
<gene>
    <name evidence="1" type="ORF">A3C71_00445</name>
</gene>
<dbReference type="EMBL" id="MGJT01000010">
    <property type="protein sequence ID" value="OGN13067.1"/>
    <property type="molecule type" value="Genomic_DNA"/>
</dbReference>
<organism evidence="1 2">
    <name type="scientific">Candidatus Yanofskybacteria bacterium RIFCSPHIGHO2_02_FULL_43_15c</name>
    <dbReference type="NCBI Taxonomy" id="1802679"/>
    <lineage>
        <taxon>Bacteria</taxon>
        <taxon>Candidatus Yanofskyibacteriota</taxon>
    </lineage>
</organism>
<name>A0A1F8FIY4_9BACT</name>
<sequence length="147" mass="17305">MQTKLDYKKQATKLRKRGWSYNEIRRKIPVAKSTLSLWLKYMELKPKYKKRLYTKMIVECLSKGASSQKERRDKKFWSELTGIPFQNFGKSFVKPVSSGYKKNNLYYGTMRIEVPKSVNIKHRIFGWVSGALKNIAPKVERPKPVNL</sequence>
<proteinExistence type="predicted"/>
<comment type="caution">
    <text evidence="1">The sequence shown here is derived from an EMBL/GenBank/DDBJ whole genome shotgun (WGS) entry which is preliminary data.</text>
</comment>
<dbReference type="AlphaFoldDB" id="A0A1F8FIY4"/>
<evidence type="ECO:0000313" key="2">
    <source>
        <dbReference type="Proteomes" id="UP000178197"/>
    </source>
</evidence>